<dbReference type="AlphaFoldDB" id="A0A4Y2MZA0"/>
<evidence type="ECO:0000313" key="2">
    <source>
        <dbReference type="Proteomes" id="UP000499080"/>
    </source>
</evidence>
<reference evidence="1 2" key="1">
    <citation type="journal article" date="2019" name="Sci. Rep.">
        <title>Orb-weaving spider Araneus ventricosus genome elucidates the spidroin gene catalogue.</title>
        <authorList>
            <person name="Kono N."/>
            <person name="Nakamura H."/>
            <person name="Ohtoshi R."/>
            <person name="Moran D.A.P."/>
            <person name="Shinohara A."/>
            <person name="Yoshida Y."/>
            <person name="Fujiwara M."/>
            <person name="Mori M."/>
            <person name="Tomita M."/>
            <person name="Arakawa K."/>
        </authorList>
    </citation>
    <scope>NUCLEOTIDE SEQUENCE [LARGE SCALE GENOMIC DNA]</scope>
</reference>
<dbReference type="Proteomes" id="UP000499080">
    <property type="component" value="Unassembled WGS sequence"/>
</dbReference>
<organism evidence="1 2">
    <name type="scientific">Araneus ventricosus</name>
    <name type="common">Orbweaver spider</name>
    <name type="synonym">Epeira ventricosa</name>
    <dbReference type="NCBI Taxonomy" id="182803"/>
    <lineage>
        <taxon>Eukaryota</taxon>
        <taxon>Metazoa</taxon>
        <taxon>Ecdysozoa</taxon>
        <taxon>Arthropoda</taxon>
        <taxon>Chelicerata</taxon>
        <taxon>Arachnida</taxon>
        <taxon>Araneae</taxon>
        <taxon>Araneomorphae</taxon>
        <taxon>Entelegynae</taxon>
        <taxon>Araneoidea</taxon>
        <taxon>Araneidae</taxon>
        <taxon>Araneus</taxon>
    </lineage>
</organism>
<gene>
    <name evidence="1" type="ORF">AVEN_264002_1</name>
</gene>
<accession>A0A4Y2MZA0</accession>
<evidence type="ECO:0000313" key="1">
    <source>
        <dbReference type="EMBL" id="GBN31177.1"/>
    </source>
</evidence>
<dbReference type="EMBL" id="BGPR01008047">
    <property type="protein sequence ID" value="GBN31177.1"/>
    <property type="molecule type" value="Genomic_DNA"/>
</dbReference>
<comment type="caution">
    <text evidence="1">The sequence shown here is derived from an EMBL/GenBank/DDBJ whole genome shotgun (WGS) entry which is preliminary data.</text>
</comment>
<protein>
    <submittedName>
        <fullName evidence="1">Uncharacterized protein</fullName>
    </submittedName>
</protein>
<keyword evidence="2" id="KW-1185">Reference proteome</keyword>
<sequence length="157" mass="17573">MITLQGLKLYIHNRSVPIHMVGFLADRFQFQAIKFGGSFTGRTAPTVTTSIPIPMATAPPPPLSKRVLSRHDFPRLTSTHTPPPPFCGFCFCDRSSIRLTDYHISVIWLSGPNENPNRMEIPTYSNFHQFLTVTKGFGILCSKQKWSGLLVNVPLTT</sequence>
<proteinExistence type="predicted"/>
<name>A0A4Y2MZA0_ARAVE</name>